<protein>
    <submittedName>
        <fullName evidence="6">Biliverdin-producing heme oxygenase</fullName>
    </submittedName>
</protein>
<feature type="binding site" evidence="4">
    <location>
        <position position="181"/>
    </location>
    <ligand>
        <name>heme b</name>
        <dbReference type="ChEBI" id="CHEBI:60344"/>
    </ligand>
</feature>
<feature type="binding site" evidence="4">
    <location>
        <position position="13"/>
    </location>
    <ligand>
        <name>heme b</name>
        <dbReference type="ChEBI" id="CHEBI:60344"/>
    </ligand>
</feature>
<feature type="binding site" description="axial binding residue" evidence="5">
    <location>
        <position position="20"/>
    </location>
    <ligand>
        <name>heme b</name>
        <dbReference type="ChEBI" id="CHEBI:60344"/>
    </ligand>
    <ligandPart>
        <name>Fe</name>
        <dbReference type="ChEBI" id="CHEBI:18248"/>
    </ligandPart>
</feature>
<evidence type="ECO:0000313" key="7">
    <source>
        <dbReference type="Proteomes" id="UP001165079"/>
    </source>
</evidence>
<keyword evidence="2 5" id="KW-0479">Metal-binding</keyword>
<dbReference type="GO" id="GO:0004392">
    <property type="term" value="F:heme oxygenase (decyclizing) activity"/>
    <property type="evidence" value="ECO:0007669"/>
    <property type="project" value="InterPro"/>
</dbReference>
<dbReference type="PRINTS" id="PR00088">
    <property type="entry name" value="HAEMOXYGNASE"/>
</dbReference>
<dbReference type="GO" id="GO:0006979">
    <property type="term" value="P:response to oxidative stress"/>
    <property type="evidence" value="ECO:0007669"/>
    <property type="project" value="TreeGrafter"/>
</dbReference>
<dbReference type="PIRSF" id="PIRSF000343">
    <property type="entry name" value="Haem_Oase"/>
    <property type="match status" value="1"/>
</dbReference>
<dbReference type="Proteomes" id="UP001165079">
    <property type="component" value="Unassembled WGS sequence"/>
</dbReference>
<dbReference type="RefSeq" id="WP_285667192.1">
    <property type="nucleotide sequence ID" value="NZ_BSTX01000006.1"/>
</dbReference>
<evidence type="ECO:0000256" key="1">
    <source>
        <dbReference type="ARBA" id="ARBA00022617"/>
    </source>
</evidence>
<reference evidence="6" key="1">
    <citation type="submission" date="2023-03" db="EMBL/GenBank/DDBJ databases">
        <title>Actinorhabdospora filicis NBRC 111898.</title>
        <authorList>
            <person name="Ichikawa N."/>
            <person name="Sato H."/>
            <person name="Tonouchi N."/>
        </authorList>
    </citation>
    <scope>NUCLEOTIDE SEQUENCE</scope>
    <source>
        <strain evidence="6">NBRC 111898</strain>
    </source>
</reference>
<keyword evidence="7" id="KW-1185">Reference proteome</keyword>
<dbReference type="GO" id="GO:0006788">
    <property type="term" value="P:heme oxidation"/>
    <property type="evidence" value="ECO:0007669"/>
    <property type="project" value="InterPro"/>
</dbReference>
<feature type="binding site" evidence="4">
    <location>
        <position position="133"/>
    </location>
    <ligand>
        <name>heme b</name>
        <dbReference type="ChEBI" id="CHEBI:60344"/>
    </ligand>
</feature>
<keyword evidence="1 4" id="KW-0349">Heme</keyword>
<evidence type="ECO:0000313" key="6">
    <source>
        <dbReference type="EMBL" id="GLZ81654.1"/>
    </source>
</evidence>
<dbReference type="AlphaFoldDB" id="A0A9W6STG1"/>
<comment type="caution">
    <text evidence="6">The sequence shown here is derived from an EMBL/GenBank/DDBJ whole genome shotgun (WGS) entry which is preliminary data.</text>
</comment>
<evidence type="ECO:0000256" key="5">
    <source>
        <dbReference type="PIRSR" id="PIRSR000343-2"/>
    </source>
</evidence>
<sequence>MTVDTQGFAARLRQATWAKHQGVGTDEPAEPGVLGALLAGDLDLSDYAAWHAQQYFVYEVLDAAAAHWEGHPVAGRFVFPGLSRLPAFEADLALLIGPGWRGEITPLLATESYVDRLRAVCFDWPGGFVAHQYTRYLGDMSGGQAFRAAANDAFGFADGPGVEFYRFDALGDLAEWKAEYRRRLDAAPWDEAEAARVIAEVLGAYDFNGDVLAALATTMRRSV</sequence>
<evidence type="ECO:0000256" key="4">
    <source>
        <dbReference type="PIRSR" id="PIRSR000343-1"/>
    </source>
</evidence>
<keyword evidence="3 5" id="KW-0408">Iron</keyword>
<dbReference type="InterPro" id="IPR016084">
    <property type="entry name" value="Haem_Oase-like_multi-hlx"/>
</dbReference>
<dbReference type="GO" id="GO:0020037">
    <property type="term" value="F:heme binding"/>
    <property type="evidence" value="ECO:0007669"/>
    <property type="project" value="TreeGrafter"/>
</dbReference>
<organism evidence="6 7">
    <name type="scientific">Actinorhabdospora filicis</name>
    <dbReference type="NCBI Taxonomy" id="1785913"/>
    <lineage>
        <taxon>Bacteria</taxon>
        <taxon>Bacillati</taxon>
        <taxon>Actinomycetota</taxon>
        <taxon>Actinomycetes</taxon>
        <taxon>Micromonosporales</taxon>
        <taxon>Micromonosporaceae</taxon>
        <taxon>Actinorhabdospora</taxon>
    </lineage>
</organism>
<dbReference type="GO" id="GO:0042167">
    <property type="term" value="P:heme catabolic process"/>
    <property type="evidence" value="ECO:0007669"/>
    <property type="project" value="TreeGrafter"/>
</dbReference>
<dbReference type="InterPro" id="IPR016053">
    <property type="entry name" value="Haem_Oase-like"/>
</dbReference>
<dbReference type="PANTHER" id="PTHR10720:SF0">
    <property type="entry name" value="HEME OXYGENASE"/>
    <property type="match status" value="1"/>
</dbReference>
<name>A0A9W6STG1_9ACTN</name>
<gene>
    <name evidence="6" type="ORF">Afil01_64610</name>
</gene>
<evidence type="ECO:0000256" key="2">
    <source>
        <dbReference type="ARBA" id="ARBA00022723"/>
    </source>
</evidence>
<dbReference type="PANTHER" id="PTHR10720">
    <property type="entry name" value="HEME OXYGENASE"/>
    <property type="match status" value="1"/>
</dbReference>
<dbReference type="InterPro" id="IPR002051">
    <property type="entry name" value="Haem_Oase"/>
</dbReference>
<evidence type="ECO:0000256" key="3">
    <source>
        <dbReference type="ARBA" id="ARBA00023004"/>
    </source>
</evidence>
<proteinExistence type="predicted"/>
<dbReference type="GO" id="GO:0046872">
    <property type="term" value="F:metal ion binding"/>
    <property type="evidence" value="ECO:0007669"/>
    <property type="project" value="UniProtKB-KW"/>
</dbReference>
<dbReference type="CDD" id="cd19165">
    <property type="entry name" value="HemeO"/>
    <property type="match status" value="1"/>
</dbReference>
<dbReference type="Pfam" id="PF01126">
    <property type="entry name" value="Heme_oxygenase"/>
    <property type="match status" value="1"/>
</dbReference>
<dbReference type="Gene3D" id="1.20.910.10">
    <property type="entry name" value="Heme oxygenase-like"/>
    <property type="match status" value="1"/>
</dbReference>
<dbReference type="SUPFAM" id="SSF48613">
    <property type="entry name" value="Heme oxygenase-like"/>
    <property type="match status" value="1"/>
</dbReference>
<dbReference type="EMBL" id="BSTX01000006">
    <property type="protein sequence ID" value="GLZ81654.1"/>
    <property type="molecule type" value="Genomic_DNA"/>
</dbReference>
<accession>A0A9W6STG1</accession>